<dbReference type="AlphaFoldDB" id="A0A941DD29"/>
<reference evidence="2 3" key="1">
    <citation type="submission" date="2021-04" db="EMBL/GenBank/DDBJ databases">
        <title>novel species isolated from subtropical streams in China.</title>
        <authorList>
            <person name="Lu H."/>
        </authorList>
    </citation>
    <scope>NUCLEOTIDE SEQUENCE [LARGE SCALE GENOMIC DNA]</scope>
    <source>
        <strain evidence="2 3">BYS107W</strain>
    </source>
</reference>
<accession>A0A941DD29</accession>
<evidence type="ECO:0000256" key="1">
    <source>
        <dbReference type="SAM" id="MobiDB-lite"/>
    </source>
</evidence>
<name>A0A941DD29_9BURK</name>
<comment type="caution">
    <text evidence="2">The sequence shown here is derived from an EMBL/GenBank/DDBJ whole genome shotgun (WGS) entry which is preliminary data.</text>
</comment>
<protein>
    <submittedName>
        <fullName evidence="2">Uncharacterized protein</fullName>
    </submittedName>
</protein>
<sequence length="168" mass="18435">MEALQVFSVLLSIGYKRMKNDHVLTYRKLTALVNILALSTLGPIVMSASAQQKMPTELPIDVSLGTPADTKDQHPLVKVFQPCVNATGLVVDLPLADPVPAYESSGHLYQLNELGRIADGYKHFLHIRADGKQFFIVQTGGIAGMQKVYGPLDPKNPCPTKRNKKPKK</sequence>
<dbReference type="Proteomes" id="UP000680158">
    <property type="component" value="Unassembled WGS sequence"/>
</dbReference>
<evidence type="ECO:0000313" key="2">
    <source>
        <dbReference type="EMBL" id="MBR7745886.1"/>
    </source>
</evidence>
<proteinExistence type="predicted"/>
<dbReference type="EMBL" id="JAGSPM010000002">
    <property type="protein sequence ID" value="MBR7745886.1"/>
    <property type="molecule type" value="Genomic_DNA"/>
</dbReference>
<dbReference type="RefSeq" id="WP_212683243.1">
    <property type="nucleotide sequence ID" value="NZ_JAGSPM010000002.1"/>
</dbReference>
<feature type="region of interest" description="Disordered" evidence="1">
    <location>
        <begin position="148"/>
        <end position="168"/>
    </location>
</feature>
<gene>
    <name evidence="2" type="ORF">KDM92_04785</name>
</gene>
<evidence type="ECO:0000313" key="3">
    <source>
        <dbReference type="Proteomes" id="UP000680158"/>
    </source>
</evidence>
<keyword evidence="3" id="KW-1185">Reference proteome</keyword>
<organism evidence="2 3">
    <name type="scientific">Undibacterium baiyunense</name>
    <dbReference type="NCBI Taxonomy" id="2828731"/>
    <lineage>
        <taxon>Bacteria</taxon>
        <taxon>Pseudomonadati</taxon>
        <taxon>Pseudomonadota</taxon>
        <taxon>Betaproteobacteria</taxon>
        <taxon>Burkholderiales</taxon>
        <taxon>Oxalobacteraceae</taxon>
        <taxon>Undibacterium</taxon>
    </lineage>
</organism>